<sequence>MTGTWLYLVWLSIFITIFGIYSFCLWYIFHRRDFQEIYSRSAGILLFSIIVNGTENIGSISLGFIEILGLYYNLKVCTWIFVIYEISHNAYFISNVLRMYRLVLLNRIRNGNYCSYLDYLNSKKRLGNQWNIKIILAYSLPISAFYIAFALYQMITKTGGALNMIFDISWNFLILFEDACYLIFLLKIRKIPYYCNLKAELYLILVIWSMGLTAPFVSPLFFHFYIIPSKNLCMLINTFFFLQRSTKRLSIVPLEVLKSPRVLLEDQLAFNYFVSFAKKSKNKHWEYYLKILVEIHLFKLDPNPEKAYDIYSNFLAGKNNFAESMTLDLSNQSLCGDMNPDISASMFNDVENNIFKQFNETVYPEFQKSQEYQELLRESTHAIY</sequence>
<gene>
    <name evidence="3" type="ORF">BSTOLATCC_MIC54050</name>
</gene>
<keyword evidence="1" id="KW-0812">Transmembrane</keyword>
<reference evidence="3" key="1">
    <citation type="submission" date="2021-09" db="EMBL/GenBank/DDBJ databases">
        <authorList>
            <consortium name="AG Swart"/>
            <person name="Singh M."/>
            <person name="Singh A."/>
            <person name="Seah K."/>
            <person name="Emmerich C."/>
        </authorList>
    </citation>
    <scope>NUCLEOTIDE SEQUENCE</scope>
    <source>
        <strain evidence="3">ATCC30299</strain>
    </source>
</reference>
<keyword evidence="1" id="KW-0472">Membrane</keyword>
<keyword evidence="1" id="KW-1133">Transmembrane helix</keyword>
<dbReference type="InterPro" id="IPR036305">
    <property type="entry name" value="RGS_sf"/>
</dbReference>
<dbReference type="InterPro" id="IPR044926">
    <property type="entry name" value="RGS_subdomain_2"/>
</dbReference>
<dbReference type="AlphaFoldDB" id="A0AAU9JYU0"/>
<dbReference type="InterPro" id="IPR016137">
    <property type="entry name" value="RGS"/>
</dbReference>
<name>A0AAU9JYU0_9CILI</name>
<organism evidence="3 4">
    <name type="scientific">Blepharisma stoltei</name>
    <dbReference type="NCBI Taxonomy" id="1481888"/>
    <lineage>
        <taxon>Eukaryota</taxon>
        <taxon>Sar</taxon>
        <taxon>Alveolata</taxon>
        <taxon>Ciliophora</taxon>
        <taxon>Postciliodesmatophora</taxon>
        <taxon>Heterotrichea</taxon>
        <taxon>Heterotrichida</taxon>
        <taxon>Blepharismidae</taxon>
        <taxon>Blepharisma</taxon>
    </lineage>
</organism>
<protein>
    <recommendedName>
        <fullName evidence="2">RGS domain-containing protein</fullName>
    </recommendedName>
</protein>
<feature type="transmembrane region" description="Helical" evidence="1">
    <location>
        <begin position="6"/>
        <end position="29"/>
    </location>
</feature>
<feature type="domain" description="RGS" evidence="2">
    <location>
        <begin position="263"/>
        <end position="376"/>
    </location>
</feature>
<keyword evidence="4" id="KW-1185">Reference proteome</keyword>
<evidence type="ECO:0000259" key="2">
    <source>
        <dbReference type="PROSITE" id="PS50132"/>
    </source>
</evidence>
<dbReference type="Gene3D" id="1.10.167.10">
    <property type="entry name" value="Regulator of G-protein Signalling 4, domain 2"/>
    <property type="match status" value="1"/>
</dbReference>
<dbReference type="EMBL" id="CAJZBQ010000053">
    <property type="protein sequence ID" value="CAG9331996.1"/>
    <property type="molecule type" value="Genomic_DNA"/>
</dbReference>
<evidence type="ECO:0000313" key="4">
    <source>
        <dbReference type="Proteomes" id="UP001162131"/>
    </source>
</evidence>
<dbReference type="Proteomes" id="UP001162131">
    <property type="component" value="Unassembled WGS sequence"/>
</dbReference>
<dbReference type="SUPFAM" id="SSF48097">
    <property type="entry name" value="Regulator of G-protein signaling, RGS"/>
    <property type="match status" value="1"/>
</dbReference>
<proteinExistence type="predicted"/>
<comment type="caution">
    <text evidence="3">The sequence shown here is derived from an EMBL/GenBank/DDBJ whole genome shotgun (WGS) entry which is preliminary data.</text>
</comment>
<feature type="transmembrane region" description="Helical" evidence="1">
    <location>
        <begin position="200"/>
        <end position="218"/>
    </location>
</feature>
<feature type="transmembrane region" description="Helical" evidence="1">
    <location>
        <begin position="168"/>
        <end position="188"/>
    </location>
</feature>
<dbReference type="PROSITE" id="PS50132">
    <property type="entry name" value="RGS"/>
    <property type="match status" value="1"/>
</dbReference>
<evidence type="ECO:0000256" key="1">
    <source>
        <dbReference type="SAM" id="Phobius"/>
    </source>
</evidence>
<evidence type="ECO:0000313" key="3">
    <source>
        <dbReference type="EMBL" id="CAG9331996.1"/>
    </source>
</evidence>
<accession>A0AAU9JYU0</accession>
<feature type="transmembrane region" description="Helical" evidence="1">
    <location>
        <begin position="134"/>
        <end position="156"/>
    </location>
</feature>
<dbReference type="Pfam" id="PF00615">
    <property type="entry name" value="RGS"/>
    <property type="match status" value="1"/>
</dbReference>